<accession>A0A6N2LG23</accession>
<organism evidence="2">
    <name type="scientific">Salix viminalis</name>
    <name type="common">Common osier</name>
    <name type="synonym">Basket willow</name>
    <dbReference type="NCBI Taxonomy" id="40686"/>
    <lineage>
        <taxon>Eukaryota</taxon>
        <taxon>Viridiplantae</taxon>
        <taxon>Streptophyta</taxon>
        <taxon>Embryophyta</taxon>
        <taxon>Tracheophyta</taxon>
        <taxon>Spermatophyta</taxon>
        <taxon>Magnoliopsida</taxon>
        <taxon>eudicotyledons</taxon>
        <taxon>Gunneridae</taxon>
        <taxon>Pentapetalae</taxon>
        <taxon>rosids</taxon>
        <taxon>fabids</taxon>
        <taxon>Malpighiales</taxon>
        <taxon>Salicaceae</taxon>
        <taxon>Saliceae</taxon>
        <taxon>Salix</taxon>
    </lineage>
</organism>
<feature type="compositionally biased region" description="Basic and acidic residues" evidence="1">
    <location>
        <begin position="1"/>
        <end position="23"/>
    </location>
</feature>
<proteinExistence type="predicted"/>
<sequence length="98" mass="11072">MFDLRIGDSGERRSSGQRADRAVKKTSNSQKQKTVLRLPEFLGDMEALTELLANGTAIKQLPGSTGYLKKLTRLSLVGYNYKHDLQSKPWCSRFSHDQ</sequence>
<dbReference type="EMBL" id="CAADRP010001534">
    <property type="protein sequence ID" value="VFU39836.1"/>
    <property type="molecule type" value="Genomic_DNA"/>
</dbReference>
<dbReference type="AlphaFoldDB" id="A0A6N2LG23"/>
<gene>
    <name evidence="2" type="ORF">SVIM_LOCUS223921</name>
</gene>
<evidence type="ECO:0000313" key="2">
    <source>
        <dbReference type="EMBL" id="VFU39836.1"/>
    </source>
</evidence>
<name>A0A6N2LG23_SALVM</name>
<feature type="region of interest" description="Disordered" evidence="1">
    <location>
        <begin position="1"/>
        <end position="31"/>
    </location>
</feature>
<dbReference type="InterPro" id="IPR032675">
    <property type="entry name" value="LRR_dom_sf"/>
</dbReference>
<evidence type="ECO:0000256" key="1">
    <source>
        <dbReference type="SAM" id="MobiDB-lite"/>
    </source>
</evidence>
<reference evidence="2" key="1">
    <citation type="submission" date="2019-03" db="EMBL/GenBank/DDBJ databases">
        <authorList>
            <person name="Mank J."/>
            <person name="Almeida P."/>
        </authorList>
    </citation>
    <scope>NUCLEOTIDE SEQUENCE</scope>
    <source>
        <strain evidence="2">78183</strain>
    </source>
</reference>
<dbReference type="Gene3D" id="3.80.10.10">
    <property type="entry name" value="Ribonuclease Inhibitor"/>
    <property type="match status" value="1"/>
</dbReference>
<protein>
    <submittedName>
        <fullName evidence="2">Uncharacterized protein</fullName>
    </submittedName>
</protein>